<dbReference type="InterPro" id="IPR013083">
    <property type="entry name" value="Znf_RING/FYVE/PHD"/>
</dbReference>
<evidence type="ECO:0000313" key="6">
    <source>
        <dbReference type="Proteomes" id="UP000198406"/>
    </source>
</evidence>
<dbReference type="AlphaFoldDB" id="A0A1Z5KP16"/>
<dbReference type="GO" id="GO:0008270">
    <property type="term" value="F:zinc ion binding"/>
    <property type="evidence" value="ECO:0007669"/>
    <property type="project" value="UniProtKB-KW"/>
</dbReference>
<feature type="domain" description="RING-type" evidence="4">
    <location>
        <begin position="247"/>
        <end position="288"/>
    </location>
</feature>
<evidence type="ECO:0000256" key="1">
    <source>
        <dbReference type="PROSITE-ProRule" id="PRU00175"/>
    </source>
</evidence>
<keyword evidence="1" id="KW-0862">Zinc</keyword>
<organism evidence="5 6">
    <name type="scientific">Fistulifera solaris</name>
    <name type="common">Oleaginous diatom</name>
    <dbReference type="NCBI Taxonomy" id="1519565"/>
    <lineage>
        <taxon>Eukaryota</taxon>
        <taxon>Sar</taxon>
        <taxon>Stramenopiles</taxon>
        <taxon>Ochrophyta</taxon>
        <taxon>Bacillariophyta</taxon>
        <taxon>Bacillariophyceae</taxon>
        <taxon>Bacillariophycidae</taxon>
        <taxon>Naviculales</taxon>
        <taxon>Naviculaceae</taxon>
        <taxon>Fistulifera</taxon>
    </lineage>
</organism>
<comment type="caution">
    <text evidence="5">The sequence shown here is derived from an EMBL/GenBank/DDBJ whole genome shotgun (WGS) entry which is preliminary data.</text>
</comment>
<keyword evidence="2" id="KW-0812">Transmembrane</keyword>
<keyword evidence="1" id="KW-0863">Zinc-finger</keyword>
<gene>
    <name evidence="5" type="ORF">FisN_2Hh117</name>
</gene>
<dbReference type="Proteomes" id="UP000198406">
    <property type="component" value="Unassembled WGS sequence"/>
</dbReference>
<dbReference type="PROSITE" id="PS50089">
    <property type="entry name" value="ZF_RING_2"/>
    <property type="match status" value="1"/>
</dbReference>
<evidence type="ECO:0000259" key="4">
    <source>
        <dbReference type="PROSITE" id="PS50089"/>
    </source>
</evidence>
<evidence type="ECO:0000256" key="2">
    <source>
        <dbReference type="SAM" id="Phobius"/>
    </source>
</evidence>
<dbReference type="InterPro" id="IPR001841">
    <property type="entry name" value="Znf_RING"/>
</dbReference>
<feature type="signal peptide" evidence="3">
    <location>
        <begin position="1"/>
        <end position="22"/>
    </location>
</feature>
<dbReference type="PANTHER" id="PTHR46359:SF2">
    <property type="entry name" value="GEO07743P1"/>
    <property type="match status" value="1"/>
</dbReference>
<keyword evidence="1" id="KW-0479">Metal-binding</keyword>
<keyword evidence="6" id="KW-1185">Reference proteome</keyword>
<evidence type="ECO:0000256" key="3">
    <source>
        <dbReference type="SAM" id="SignalP"/>
    </source>
</evidence>
<sequence length="314" mass="36212">MTGTWRLFFAGLLCITIPISEAYISRFQGSCSMNDKPTRLQFNETSGEYYEANSLSNFLTRPPEATLSIEARSCTCLNQTTAFCPMFLETCDSKSESTRCFGASPYRNGLRRIMFVGLLCTLGIVALLLFSSYGIDILNLLVSLIIPKYNNYLANRILTRNPEKAFLLMAENIRFRRHMRRRLPGTDPEWRDDARAVRQLRLSRQLQQPQRNKQPIALRLKTRIYKVMVDERVEDTEDHSDDEFDECAICYQELRIGDRVGNISCGHVFHANCLKTWCMRRNTCPYCQRSEIAKPIRRITRVGEVNTEAEDSAL</sequence>
<dbReference type="SUPFAM" id="SSF57850">
    <property type="entry name" value="RING/U-box"/>
    <property type="match status" value="1"/>
</dbReference>
<feature type="chain" id="PRO_5012712641" description="RING-type domain-containing protein" evidence="3">
    <location>
        <begin position="23"/>
        <end position="314"/>
    </location>
</feature>
<keyword evidence="2" id="KW-1133">Transmembrane helix</keyword>
<keyword evidence="2" id="KW-0472">Membrane</keyword>
<dbReference type="Gene3D" id="3.30.40.10">
    <property type="entry name" value="Zinc/RING finger domain, C3HC4 (zinc finger)"/>
    <property type="match status" value="1"/>
</dbReference>
<protein>
    <recommendedName>
        <fullName evidence="4">RING-type domain-containing protein</fullName>
    </recommendedName>
</protein>
<accession>A0A1Z5KP16</accession>
<reference evidence="5 6" key="1">
    <citation type="journal article" date="2015" name="Plant Cell">
        <title>Oil accumulation by the oleaginous diatom Fistulifera solaris as revealed by the genome and transcriptome.</title>
        <authorList>
            <person name="Tanaka T."/>
            <person name="Maeda Y."/>
            <person name="Veluchamy A."/>
            <person name="Tanaka M."/>
            <person name="Abida H."/>
            <person name="Marechal E."/>
            <person name="Bowler C."/>
            <person name="Muto M."/>
            <person name="Sunaga Y."/>
            <person name="Tanaka M."/>
            <person name="Yoshino T."/>
            <person name="Taniguchi T."/>
            <person name="Fukuda Y."/>
            <person name="Nemoto M."/>
            <person name="Matsumoto M."/>
            <person name="Wong P.S."/>
            <person name="Aburatani S."/>
            <person name="Fujibuchi W."/>
        </authorList>
    </citation>
    <scope>NUCLEOTIDE SEQUENCE [LARGE SCALE GENOMIC DNA]</scope>
    <source>
        <strain evidence="5 6">JPCC DA0580</strain>
    </source>
</reference>
<keyword evidence="3" id="KW-0732">Signal</keyword>
<name>A0A1Z5KP16_FISSO</name>
<dbReference type="OrthoDB" id="48923at2759"/>
<evidence type="ECO:0000313" key="5">
    <source>
        <dbReference type="EMBL" id="GAX28064.1"/>
    </source>
</evidence>
<dbReference type="Pfam" id="PF13639">
    <property type="entry name" value="zf-RING_2"/>
    <property type="match status" value="1"/>
</dbReference>
<feature type="transmembrane region" description="Helical" evidence="2">
    <location>
        <begin position="113"/>
        <end position="146"/>
    </location>
</feature>
<dbReference type="EMBL" id="BDSP01000264">
    <property type="protein sequence ID" value="GAX28064.1"/>
    <property type="molecule type" value="Genomic_DNA"/>
</dbReference>
<proteinExistence type="predicted"/>
<dbReference type="InParanoid" id="A0A1Z5KP16"/>
<dbReference type="InterPro" id="IPR052804">
    <property type="entry name" value="UEC_component"/>
</dbReference>
<dbReference type="SMART" id="SM00184">
    <property type="entry name" value="RING"/>
    <property type="match status" value="1"/>
</dbReference>
<dbReference type="PANTHER" id="PTHR46359">
    <property type="entry name" value="GEO07743P1"/>
    <property type="match status" value="1"/>
</dbReference>
<dbReference type="SMART" id="SM01197">
    <property type="entry name" value="FANCL_C"/>
    <property type="match status" value="1"/>
</dbReference>